<evidence type="ECO:0000256" key="6">
    <source>
        <dbReference type="ARBA" id="ARBA00022946"/>
    </source>
</evidence>
<evidence type="ECO:0000259" key="8">
    <source>
        <dbReference type="Pfam" id="PF14432"/>
    </source>
</evidence>
<name>A0A4D6M3T4_VIGUN</name>
<dbReference type="FunFam" id="1.25.40.10:FF:000031">
    <property type="entry name" value="Pentatricopeptide repeat-containing protein mitochondrial"/>
    <property type="match status" value="2"/>
</dbReference>
<feature type="repeat" description="PPR" evidence="7">
    <location>
        <begin position="860"/>
        <end position="894"/>
    </location>
</feature>
<feature type="repeat" description="PPR" evidence="7">
    <location>
        <begin position="1234"/>
        <end position="1264"/>
    </location>
</feature>
<sequence>MSTQFITLRPPPVPNITNPNTRKRPTLRPSAPLYQRIFIPSHVYRHPSAVLLELCTSLKELHQILPLVIKNGFYDEHFFQTKLISLFCKFSSITEAARVFETVEHKLDVLYHTMLKGYAKNSALRDALKFYGRMRYDEVSPVVYDFTYLLQLCGDSLDLRRGREVHGMVITNGFQSNLFAMTAVVNLYAKCRQVEDAYKMFERMPQRDLVSWNTVVAGFAQNGLARRAVQLVLQMQEAGQKPDSITLVTVLPALADVKALRIGKSAHGYAFRAGFESMVNVGTAMLDMYFKCGSVKNARLVFKGMSSRNVVSWNTMINGYEQNGESEEAFSTFLKMLDEGVEPTNVSMMGALHACANLGDLERGRFVHRLLEEKKLGSDVSVMNSLISMYSKCKRVDIAASLFGNLKQKTVVTWNAMILGYAQNGCINEALNLFCEMQSHDIKPDSFTLVSVITALADLSVTRQAKWIHGLAIRTLMDKNVFVCTALVDTYAKCGAIQTARSLFDTMEERHVITWNAMIDGYGTHGHGKEALDLFDEMQKGSVKPNEITFLSVIAACSHSGLVEEGLYYFESMKENYGLKPAMDHYGAMVDLLGRAGRLNDAWEFIQDMPVKPGITVLGAMLGACKIHKNVELGEKVADELFELDPDEGGYHVLLANMYASASMWEKVAKVRTAMEKKGIQKTPGCSLVELRNEVHTFYSGSTNHPESKRIYAYLETLGDEIKEAGYVPDTDSIHDVEEDVKEQLVSSHSERLAIAFGLLNTSRGTTIHIRKNLRVCGDCHEATKYISLVTGREIIVRDLRRFHHFKNGRCSCKDYCISEAASVFEPVEHKVDVLYHTMLKGVGRLMMHIRCSKKCRQKDLVTWTTLVSGYAQNGLAKRALHLVSQMQEAGQKPDSVTLVSVLPAVADMKALRIGRSIHGYAFRSGFESLVNVSNALLDMYFKCGSARIARMVFEGMSRKSVVSWNTVICGCAQNGESEEAFATFLKMLEEREVPTRVTMMGALLACSNLGDLERGRFVHKLLDQLKLDFDVSVMNSLISMYSKCKRVDIAASIFDHLKEKTNVTWNAMILGYAQNGCVEEALNLFCLMRSQGTKLDCFTLVGVISAIAEFSVNHQAKWIHGLAIRTYMDKNVFVSTALVDMYAKCGAIKTARKLFDMMQERNVITWNAMIDGYGTHGLGKEALDLFKEMQMGVVKPNDITFLSVISACSHSGFVEEGLFLFKSMKEDYDLEPNLDHYSAMVDLLGRAGQLDDAWNFIQEMAVKPEISVLGAMLGACKIHQNVELGEKAAKKLFELDPDEGGYHVLLANIYASNSMWDKVAEVRTVMEKKGLHKTPGCSLVEMRNEVHAFYSGSTNHPQSKRIYAFLETLGDEIKAAGYVPETNSIGDVEENLKEQLLSSHSERLAIAYGLLNTSPGTTIHIRKNLRVCGDCHEATKYISLVTGREIIVRDLRRFHHFKNGNCSCGDYW</sequence>
<feature type="repeat" description="PPR" evidence="7">
    <location>
        <begin position="1163"/>
        <end position="1197"/>
    </location>
</feature>
<evidence type="ECO:0000256" key="2">
    <source>
        <dbReference type="ARBA" id="ARBA00006643"/>
    </source>
</evidence>
<dbReference type="FunFam" id="1.25.40.10:FF:001326">
    <property type="entry name" value="Pentatricopeptide repeat-containing protein"/>
    <property type="match status" value="1"/>
</dbReference>
<dbReference type="Proteomes" id="UP000501690">
    <property type="component" value="Linkage Group LG6"/>
</dbReference>
<dbReference type="GO" id="GO:0009507">
    <property type="term" value="C:chloroplast"/>
    <property type="evidence" value="ECO:0007669"/>
    <property type="project" value="UniProtKB-SubCell"/>
</dbReference>
<dbReference type="EMBL" id="CP039350">
    <property type="protein sequence ID" value="QCD95497.1"/>
    <property type="molecule type" value="Genomic_DNA"/>
</dbReference>
<keyword evidence="9" id="KW-0378">Hydrolase</keyword>
<feature type="domain" description="DYW" evidence="8">
    <location>
        <begin position="726"/>
        <end position="816"/>
    </location>
</feature>
<evidence type="ECO:0000313" key="9">
    <source>
        <dbReference type="EMBL" id="QCD95497.1"/>
    </source>
</evidence>
<dbReference type="GO" id="GO:0003723">
    <property type="term" value="F:RNA binding"/>
    <property type="evidence" value="ECO:0007669"/>
    <property type="project" value="InterPro"/>
</dbReference>
<keyword evidence="3" id="KW-0150">Chloroplast</keyword>
<feature type="repeat" description="PPR" evidence="7">
    <location>
        <begin position="511"/>
        <end position="545"/>
    </location>
</feature>
<dbReference type="Gene3D" id="1.25.40.10">
    <property type="entry name" value="Tetratricopeptide repeat domain"/>
    <property type="match status" value="9"/>
</dbReference>
<comment type="similarity">
    <text evidence="2">Belongs to the PPR family. PCMP-H subfamily.</text>
</comment>
<keyword evidence="5" id="KW-0677">Repeat</keyword>
<dbReference type="GO" id="GO:0008270">
    <property type="term" value="F:zinc ion binding"/>
    <property type="evidence" value="ECO:0007669"/>
    <property type="project" value="InterPro"/>
</dbReference>
<dbReference type="InterPro" id="IPR046848">
    <property type="entry name" value="E_motif"/>
</dbReference>
<evidence type="ECO:0000313" key="10">
    <source>
        <dbReference type="Proteomes" id="UP000501690"/>
    </source>
</evidence>
<organism evidence="9 10">
    <name type="scientific">Vigna unguiculata</name>
    <name type="common">Cowpea</name>
    <dbReference type="NCBI Taxonomy" id="3917"/>
    <lineage>
        <taxon>Eukaryota</taxon>
        <taxon>Viridiplantae</taxon>
        <taxon>Streptophyta</taxon>
        <taxon>Embryophyta</taxon>
        <taxon>Tracheophyta</taxon>
        <taxon>Spermatophyta</taxon>
        <taxon>Magnoliopsida</taxon>
        <taxon>eudicotyledons</taxon>
        <taxon>Gunneridae</taxon>
        <taxon>Pentapetalae</taxon>
        <taxon>rosids</taxon>
        <taxon>fabids</taxon>
        <taxon>Fabales</taxon>
        <taxon>Fabaceae</taxon>
        <taxon>Papilionoideae</taxon>
        <taxon>50 kb inversion clade</taxon>
        <taxon>NPAAA clade</taxon>
        <taxon>indigoferoid/millettioid clade</taxon>
        <taxon>Phaseoleae</taxon>
        <taxon>Vigna</taxon>
    </lineage>
</organism>
<feature type="repeat" description="PPR" evidence="7">
    <location>
        <begin position="1198"/>
        <end position="1228"/>
    </location>
</feature>
<dbReference type="Pfam" id="PF13812">
    <property type="entry name" value="PPR_3"/>
    <property type="match status" value="1"/>
</dbReference>
<gene>
    <name evidence="9" type="ORF">DEO72_LG6g190</name>
</gene>
<feature type="repeat" description="PPR" evidence="7">
    <location>
        <begin position="208"/>
        <end position="242"/>
    </location>
</feature>
<feature type="repeat" description="PPR" evidence="7">
    <location>
        <begin position="961"/>
        <end position="995"/>
    </location>
</feature>
<dbReference type="PANTHER" id="PTHR47926">
    <property type="entry name" value="PENTATRICOPEPTIDE REPEAT-CONTAINING PROTEIN"/>
    <property type="match status" value="1"/>
</dbReference>
<dbReference type="InterPro" id="IPR002885">
    <property type="entry name" value="PPR_rpt"/>
</dbReference>
<feature type="repeat" description="PPR" evidence="7">
    <location>
        <begin position="177"/>
        <end position="207"/>
    </location>
</feature>
<keyword evidence="9" id="KW-0540">Nuclease</keyword>
<proteinExistence type="inferred from homology"/>
<protein>
    <submittedName>
        <fullName evidence="9">Structure-specific endonuclease subunit SLX1</fullName>
    </submittedName>
</protein>
<evidence type="ECO:0000256" key="3">
    <source>
        <dbReference type="ARBA" id="ARBA00022528"/>
    </source>
</evidence>
<feature type="domain" description="DYW" evidence="8">
    <location>
        <begin position="1378"/>
        <end position="1469"/>
    </location>
</feature>
<feature type="repeat" description="PPR" evidence="7">
    <location>
        <begin position="1031"/>
        <end position="1061"/>
    </location>
</feature>
<feature type="repeat" description="PPR" evidence="7">
    <location>
        <begin position="1062"/>
        <end position="1096"/>
    </location>
</feature>
<accession>A0A4D6M3T4</accession>
<dbReference type="PROSITE" id="PS51375">
    <property type="entry name" value="PPR"/>
    <property type="match status" value="15"/>
</dbReference>
<dbReference type="FunFam" id="1.25.40.10:FF:000395">
    <property type="entry name" value="Pentatricopeptide repeat-containing protein chloroplastic"/>
    <property type="match status" value="2"/>
</dbReference>
<feature type="repeat" description="PPR" evidence="7">
    <location>
        <begin position="410"/>
        <end position="444"/>
    </location>
</feature>
<reference evidence="9 10" key="1">
    <citation type="submission" date="2019-04" db="EMBL/GenBank/DDBJ databases">
        <title>An improved genome assembly and genetic linkage map for asparagus bean, Vigna unguiculata ssp. sesquipedialis.</title>
        <authorList>
            <person name="Xia Q."/>
            <person name="Zhang R."/>
            <person name="Dong Y."/>
        </authorList>
    </citation>
    <scope>NUCLEOTIDE SEQUENCE [LARGE SCALE GENOMIC DNA]</scope>
    <source>
        <tissue evidence="9">Leaf</tissue>
    </source>
</reference>
<dbReference type="GO" id="GO:0009451">
    <property type="term" value="P:RNA modification"/>
    <property type="evidence" value="ECO:0007669"/>
    <property type="project" value="InterPro"/>
</dbReference>
<dbReference type="InterPro" id="IPR032867">
    <property type="entry name" value="DYW_dom"/>
</dbReference>
<feature type="repeat" description="PPR" evidence="7">
    <location>
        <begin position="1132"/>
        <end position="1162"/>
    </location>
</feature>
<evidence type="ECO:0000256" key="5">
    <source>
        <dbReference type="ARBA" id="ARBA00022737"/>
    </source>
</evidence>
<dbReference type="Pfam" id="PF13041">
    <property type="entry name" value="PPR_2"/>
    <property type="match status" value="7"/>
</dbReference>
<keyword evidence="4" id="KW-0934">Plastid</keyword>
<dbReference type="FunFam" id="1.25.40.10:FF:000073">
    <property type="entry name" value="Pentatricopeptide repeat-containing protein chloroplastic"/>
    <property type="match status" value="1"/>
</dbReference>
<evidence type="ECO:0000256" key="4">
    <source>
        <dbReference type="ARBA" id="ARBA00022640"/>
    </source>
</evidence>
<dbReference type="GO" id="GO:0004519">
    <property type="term" value="F:endonuclease activity"/>
    <property type="evidence" value="ECO:0007669"/>
    <property type="project" value="UniProtKB-KW"/>
</dbReference>
<dbReference type="InterPro" id="IPR011990">
    <property type="entry name" value="TPR-like_helical_dom_sf"/>
</dbReference>
<dbReference type="PANTHER" id="PTHR47926:SF373">
    <property type="entry name" value="TETRATRICOPEPTIDE-LIKE HELICAL DOMAIN SUPERFAMILY, DYW DOMAIN-CONTAINING PROTEIN"/>
    <property type="match status" value="1"/>
</dbReference>
<keyword evidence="9" id="KW-0255">Endonuclease</keyword>
<dbReference type="NCBIfam" id="TIGR00756">
    <property type="entry name" value="PPR"/>
    <property type="match status" value="11"/>
</dbReference>
<feature type="repeat" description="PPR" evidence="7">
    <location>
        <begin position="309"/>
        <end position="343"/>
    </location>
</feature>
<dbReference type="FunFam" id="1.25.40.10:FF:002415">
    <property type="entry name" value="Uncharacterized protein"/>
    <property type="match status" value="2"/>
</dbReference>
<evidence type="ECO:0000256" key="1">
    <source>
        <dbReference type="ARBA" id="ARBA00004229"/>
    </source>
</evidence>
<dbReference type="Pfam" id="PF01535">
    <property type="entry name" value="PPR"/>
    <property type="match status" value="5"/>
</dbReference>
<comment type="subcellular location">
    <subcellularLocation>
        <location evidence="1">Plastid</location>
        <location evidence="1">Chloroplast</location>
    </subcellularLocation>
</comment>
<dbReference type="Pfam" id="PF20431">
    <property type="entry name" value="E_motif"/>
    <property type="match status" value="2"/>
</dbReference>
<dbReference type="InterPro" id="IPR046960">
    <property type="entry name" value="PPR_At4g14850-like_plant"/>
</dbReference>
<feature type="repeat" description="PPR" evidence="7">
    <location>
        <begin position="107"/>
        <end position="141"/>
    </location>
</feature>
<feature type="repeat" description="PPR" evidence="7">
    <location>
        <begin position="480"/>
        <end position="510"/>
    </location>
</feature>
<keyword evidence="10" id="KW-1185">Reference proteome</keyword>
<keyword evidence="6" id="KW-0809">Transit peptide</keyword>
<dbReference type="Pfam" id="PF14432">
    <property type="entry name" value="DYW_deaminase"/>
    <property type="match status" value="2"/>
</dbReference>
<evidence type="ECO:0000256" key="7">
    <source>
        <dbReference type="PROSITE-ProRule" id="PRU00708"/>
    </source>
</evidence>